<name>A0A1H7C508_9FIRM</name>
<keyword evidence="3" id="KW-0479">Metal-binding</keyword>
<dbReference type="CDD" id="cd08175">
    <property type="entry name" value="G1PDH"/>
    <property type="match status" value="1"/>
</dbReference>
<keyword evidence="2" id="KW-0444">Lipid biosynthesis</keyword>
<dbReference type="EMBL" id="FNZK01000019">
    <property type="protein sequence ID" value="SEJ83667.1"/>
    <property type="molecule type" value="Genomic_DNA"/>
</dbReference>
<dbReference type="Gene3D" id="1.20.1090.10">
    <property type="entry name" value="Dehydroquinate synthase-like - alpha domain"/>
    <property type="match status" value="1"/>
</dbReference>
<dbReference type="GO" id="GO:0008654">
    <property type="term" value="P:phospholipid biosynthetic process"/>
    <property type="evidence" value="ECO:0007669"/>
    <property type="project" value="UniProtKB-KW"/>
</dbReference>
<keyword evidence="6" id="KW-0520">NAD</keyword>
<evidence type="ECO:0000256" key="2">
    <source>
        <dbReference type="ARBA" id="ARBA00022516"/>
    </source>
</evidence>
<evidence type="ECO:0000313" key="10">
    <source>
        <dbReference type="EMBL" id="SEJ83667.1"/>
    </source>
</evidence>
<organism evidence="10 11">
    <name type="scientific">Propionispira arboris</name>
    <dbReference type="NCBI Taxonomy" id="84035"/>
    <lineage>
        <taxon>Bacteria</taxon>
        <taxon>Bacillati</taxon>
        <taxon>Bacillota</taxon>
        <taxon>Negativicutes</taxon>
        <taxon>Selenomonadales</taxon>
        <taxon>Selenomonadaceae</taxon>
        <taxon>Propionispira</taxon>
    </lineage>
</organism>
<keyword evidence="1" id="KW-0963">Cytoplasm</keyword>
<evidence type="ECO:0000256" key="3">
    <source>
        <dbReference type="ARBA" id="ARBA00022723"/>
    </source>
</evidence>
<dbReference type="RefSeq" id="WP_091834072.1">
    <property type="nucleotide sequence ID" value="NZ_FNZK01000019.1"/>
</dbReference>
<accession>A0A1H7C508</accession>
<evidence type="ECO:0000256" key="1">
    <source>
        <dbReference type="ARBA" id="ARBA00022490"/>
    </source>
</evidence>
<dbReference type="Proteomes" id="UP000199662">
    <property type="component" value="Unassembled WGS sequence"/>
</dbReference>
<evidence type="ECO:0000256" key="4">
    <source>
        <dbReference type="ARBA" id="ARBA00022857"/>
    </source>
</evidence>
<keyword evidence="4" id="KW-0521">NADP</keyword>
<evidence type="ECO:0000256" key="8">
    <source>
        <dbReference type="ARBA" id="ARBA00023209"/>
    </source>
</evidence>
<dbReference type="GO" id="GO:0016614">
    <property type="term" value="F:oxidoreductase activity, acting on CH-OH group of donors"/>
    <property type="evidence" value="ECO:0007669"/>
    <property type="project" value="InterPro"/>
</dbReference>
<dbReference type="PANTHER" id="PTHR43616:SF5">
    <property type="entry name" value="GLYCEROL DEHYDROGENASE 1"/>
    <property type="match status" value="1"/>
</dbReference>
<dbReference type="SUPFAM" id="SSF56796">
    <property type="entry name" value="Dehydroquinate synthase-like"/>
    <property type="match status" value="1"/>
</dbReference>
<proteinExistence type="predicted"/>
<evidence type="ECO:0000256" key="7">
    <source>
        <dbReference type="ARBA" id="ARBA00023098"/>
    </source>
</evidence>
<sequence length="446" mass="49258">MDWNNYLNKKIECACGREHSCAIKHVAIGVNVIESLLEYIKEKGYQHVAVVVDKNTEKAAGEMVYAVLEKGEIFFDKIRLEADEIIPDEITLGNLIADIAAETDLIIAVGSGTINDSCRFISHKMKIDYFIVGTAPSMDGYASDVTPMLIHNLKTTYEKMGHAKAILGDVDVLSKAPMRLITAGVGDVFGKYICLTEWKLSHLITGEYYCEFVDGIMQDALKALETSLDGIPSRNTKAMGAIMEGLVLAGVGMSYVGNSRPASGSEHHLAHYWEMMFLQNGQEDPLHGTKVGVGTVIALLLYQYAKKILASDKAFPQPSFDENIWIKSIKKAYGISAPGVLSLEEKVHKNSDAAVAKRLAVLQQHREDFIKLAKALPAPEKIIAAMKKIQAPYLPKEIGVTPELLKNSIVYAKELRNRYGILQLLFDMGELENAADCVCKQIEQYK</sequence>
<evidence type="ECO:0000313" key="11">
    <source>
        <dbReference type="Proteomes" id="UP000199662"/>
    </source>
</evidence>
<dbReference type="Pfam" id="PF13685">
    <property type="entry name" value="Fe-ADH_2"/>
    <property type="match status" value="1"/>
</dbReference>
<evidence type="ECO:0000256" key="6">
    <source>
        <dbReference type="ARBA" id="ARBA00023027"/>
    </source>
</evidence>
<dbReference type="PANTHER" id="PTHR43616">
    <property type="entry name" value="GLYCEROL DEHYDROGENASE"/>
    <property type="match status" value="1"/>
</dbReference>
<dbReference type="InterPro" id="IPR032837">
    <property type="entry name" value="G1PDH"/>
</dbReference>
<evidence type="ECO:0000256" key="5">
    <source>
        <dbReference type="ARBA" id="ARBA00023002"/>
    </source>
</evidence>
<dbReference type="GO" id="GO:0046872">
    <property type="term" value="F:metal ion binding"/>
    <property type="evidence" value="ECO:0007669"/>
    <property type="project" value="UniProtKB-KW"/>
</dbReference>
<dbReference type="STRING" id="84035.SAMN05660742_1196"/>
<protein>
    <submittedName>
        <fullName evidence="10">Glycerol-1-phosphate dehydrogenase [NAD(P)+]</fullName>
    </submittedName>
</protein>
<keyword evidence="7" id="KW-0443">Lipid metabolism</keyword>
<dbReference type="AlphaFoldDB" id="A0A1H7C508"/>
<evidence type="ECO:0000256" key="9">
    <source>
        <dbReference type="ARBA" id="ARBA00023264"/>
    </source>
</evidence>
<keyword evidence="5" id="KW-0560">Oxidoreductase</keyword>
<keyword evidence="8" id="KW-0594">Phospholipid biosynthesis</keyword>
<reference evidence="10 11" key="1">
    <citation type="submission" date="2016-10" db="EMBL/GenBank/DDBJ databases">
        <authorList>
            <person name="de Groot N.N."/>
        </authorList>
    </citation>
    <scope>NUCLEOTIDE SEQUENCE [LARGE SCALE GENOMIC DNA]</scope>
    <source>
        <strain evidence="10 11">DSM 2179</strain>
    </source>
</reference>
<keyword evidence="9" id="KW-1208">Phospholipid metabolism</keyword>
<dbReference type="Gene3D" id="3.40.50.1970">
    <property type="match status" value="1"/>
</dbReference>
<gene>
    <name evidence="10" type="ORF">SAMN05660742_1196</name>
</gene>
<keyword evidence="11" id="KW-1185">Reference proteome</keyword>
<dbReference type="InterPro" id="IPR016205">
    <property type="entry name" value="Glycerol_DH"/>
</dbReference>